<dbReference type="CDD" id="cd02869">
    <property type="entry name" value="PseudoU_synth_RluA_like"/>
    <property type="match status" value="1"/>
</dbReference>
<dbReference type="InParanoid" id="D7FMC1"/>
<dbReference type="EMBL" id="FN649760">
    <property type="protein sequence ID" value="CBJ29939.1"/>
    <property type="molecule type" value="Genomic_DNA"/>
</dbReference>
<dbReference type="OrthoDB" id="428658at2759"/>
<evidence type="ECO:0000256" key="2">
    <source>
        <dbReference type="SAM" id="MobiDB-lite"/>
    </source>
</evidence>
<dbReference type="Pfam" id="PF00849">
    <property type="entry name" value="PseudoU_synth_2"/>
    <property type="match status" value="1"/>
</dbReference>
<dbReference type="GO" id="GO:0000455">
    <property type="term" value="P:enzyme-directed rRNA pseudouridine synthesis"/>
    <property type="evidence" value="ECO:0007669"/>
    <property type="project" value="TreeGrafter"/>
</dbReference>
<keyword evidence="5" id="KW-1185">Reference proteome</keyword>
<comment type="similarity">
    <text evidence="1">Belongs to the pseudouridine synthase RluA family.</text>
</comment>
<dbReference type="STRING" id="2880.D7FMC1"/>
<reference evidence="4 5" key="1">
    <citation type="journal article" date="2010" name="Nature">
        <title>The Ectocarpus genome and the independent evolution of multicellularity in brown algae.</title>
        <authorList>
            <person name="Cock J.M."/>
            <person name="Sterck L."/>
            <person name="Rouze P."/>
            <person name="Scornet D."/>
            <person name="Allen A.E."/>
            <person name="Amoutzias G."/>
            <person name="Anthouard V."/>
            <person name="Artiguenave F."/>
            <person name="Aury J.M."/>
            <person name="Badger J.H."/>
            <person name="Beszteri B."/>
            <person name="Billiau K."/>
            <person name="Bonnet E."/>
            <person name="Bothwell J.H."/>
            <person name="Bowler C."/>
            <person name="Boyen C."/>
            <person name="Brownlee C."/>
            <person name="Carrano C.J."/>
            <person name="Charrier B."/>
            <person name="Cho G.Y."/>
            <person name="Coelho S.M."/>
            <person name="Collen J."/>
            <person name="Corre E."/>
            <person name="Da Silva C."/>
            <person name="Delage L."/>
            <person name="Delaroque N."/>
            <person name="Dittami S.M."/>
            <person name="Doulbeau S."/>
            <person name="Elias M."/>
            <person name="Farnham G."/>
            <person name="Gachon C.M."/>
            <person name="Gschloessl B."/>
            <person name="Heesch S."/>
            <person name="Jabbari K."/>
            <person name="Jubin C."/>
            <person name="Kawai H."/>
            <person name="Kimura K."/>
            <person name="Kloareg B."/>
            <person name="Kupper F.C."/>
            <person name="Lang D."/>
            <person name="Le Bail A."/>
            <person name="Leblanc C."/>
            <person name="Lerouge P."/>
            <person name="Lohr M."/>
            <person name="Lopez P.J."/>
            <person name="Martens C."/>
            <person name="Maumus F."/>
            <person name="Michel G."/>
            <person name="Miranda-Saavedra D."/>
            <person name="Morales J."/>
            <person name="Moreau H."/>
            <person name="Motomura T."/>
            <person name="Nagasato C."/>
            <person name="Napoli C.A."/>
            <person name="Nelson D.R."/>
            <person name="Nyvall-Collen P."/>
            <person name="Peters A.F."/>
            <person name="Pommier C."/>
            <person name="Potin P."/>
            <person name="Poulain J."/>
            <person name="Quesneville H."/>
            <person name="Read B."/>
            <person name="Rensing S.A."/>
            <person name="Ritter A."/>
            <person name="Rousvoal S."/>
            <person name="Samanta M."/>
            <person name="Samson G."/>
            <person name="Schroeder D.C."/>
            <person name="Segurens B."/>
            <person name="Strittmatter M."/>
            <person name="Tonon T."/>
            <person name="Tregear J.W."/>
            <person name="Valentin K."/>
            <person name="von Dassow P."/>
            <person name="Yamagishi T."/>
            <person name="Van de Peer Y."/>
            <person name="Wincker P."/>
        </authorList>
    </citation>
    <scope>NUCLEOTIDE SEQUENCE [LARGE SCALE GENOMIC DNA]</scope>
    <source>
        <strain evidence="5">Ec32 / CCAP1310/4</strain>
    </source>
</reference>
<gene>
    <name evidence="4" type="primary">RluD</name>
    <name evidence="4" type="ORF">Esi_0166_0044</name>
</gene>
<dbReference type="InterPro" id="IPR050188">
    <property type="entry name" value="RluA_PseudoU_synthase"/>
</dbReference>
<evidence type="ECO:0000259" key="3">
    <source>
        <dbReference type="Pfam" id="PF00849"/>
    </source>
</evidence>
<dbReference type="GO" id="GO:0009982">
    <property type="term" value="F:pseudouridine synthase activity"/>
    <property type="evidence" value="ECO:0007669"/>
    <property type="project" value="InterPro"/>
</dbReference>
<feature type="region of interest" description="Disordered" evidence="2">
    <location>
        <begin position="136"/>
        <end position="177"/>
    </location>
</feature>
<protein>
    <submittedName>
        <fullName evidence="4">RNA pseudouridylate synthase domain containing 1</fullName>
    </submittedName>
</protein>
<dbReference type="InterPro" id="IPR006145">
    <property type="entry name" value="PsdUridine_synth_RsuA/RluA"/>
</dbReference>
<dbReference type="AlphaFoldDB" id="D7FMC1"/>
<dbReference type="PANTHER" id="PTHR21600:SF87">
    <property type="entry name" value="RNA PSEUDOURIDYLATE SYNTHASE DOMAIN-CONTAINING PROTEIN 1"/>
    <property type="match status" value="1"/>
</dbReference>
<feature type="compositionally biased region" description="Basic and acidic residues" evidence="2">
    <location>
        <begin position="139"/>
        <end position="155"/>
    </location>
</feature>
<dbReference type="InterPro" id="IPR020103">
    <property type="entry name" value="PsdUridine_synth_cat_dom_sf"/>
</dbReference>
<evidence type="ECO:0000256" key="1">
    <source>
        <dbReference type="ARBA" id="ARBA00010876"/>
    </source>
</evidence>
<dbReference type="Gene3D" id="3.30.2350.10">
    <property type="entry name" value="Pseudouridine synthase"/>
    <property type="match status" value="2"/>
</dbReference>
<evidence type="ECO:0000313" key="4">
    <source>
        <dbReference type="EMBL" id="CBJ29939.1"/>
    </source>
</evidence>
<accession>D7FMC1</accession>
<dbReference type="SUPFAM" id="SSF55120">
    <property type="entry name" value="Pseudouridine synthase"/>
    <property type="match status" value="1"/>
</dbReference>
<sequence length="453" mass="48878">MMASLMRRSPIRCQALADTVMAQRGLSMTSRELAASRQCGDIPTETLSLDDDFVVINKPADVRMDGNFDVAVDKLIRYWCPTLEDKELKWVHQLDFATSGVLCVALHREAAARGCEAFRERRAKKSYLAVVQGAVDPESVPRREEEPEGWGEGRDGNGGGGGGGRKRRPDSVQHTPAHGFFQRKKDLLLRAIELGETLSPEDLAFSKLSWGDIKFDKAASRPFHSAAKADKIRAVAEAEAARFQTAQGAPDRGVFRAPGDGEGELRVDASVSEVPGDFRMRLDEEAGGKGKPSRTFVKVLEHGSYRGRSVTKVLMRPHTGRRHQLRLHALHMGHPILGDTTYGDADHTIPRMCLHAQSLTLRLAPPSDAACSDTEALAKQESGGGVAESAAAAAAAVSTEGASSQGGGGGGRGKRYWGRQEVQPARVAGGKQEVILDVVAPDPFVFVDGELQL</sequence>
<name>D7FMC1_ECTSI</name>
<evidence type="ECO:0000313" key="5">
    <source>
        <dbReference type="Proteomes" id="UP000002630"/>
    </source>
</evidence>
<dbReference type="GO" id="GO:0003723">
    <property type="term" value="F:RNA binding"/>
    <property type="evidence" value="ECO:0007669"/>
    <property type="project" value="InterPro"/>
</dbReference>
<proteinExistence type="inferred from homology"/>
<organism evidence="4 5">
    <name type="scientific">Ectocarpus siliculosus</name>
    <name type="common">Brown alga</name>
    <name type="synonym">Conferva siliculosa</name>
    <dbReference type="NCBI Taxonomy" id="2880"/>
    <lineage>
        <taxon>Eukaryota</taxon>
        <taxon>Sar</taxon>
        <taxon>Stramenopiles</taxon>
        <taxon>Ochrophyta</taxon>
        <taxon>PX clade</taxon>
        <taxon>Phaeophyceae</taxon>
        <taxon>Ectocarpales</taxon>
        <taxon>Ectocarpaceae</taxon>
        <taxon>Ectocarpus</taxon>
    </lineage>
</organism>
<dbReference type="Proteomes" id="UP000002630">
    <property type="component" value="Unassembled WGS sequence"/>
</dbReference>
<feature type="domain" description="Pseudouridine synthase RsuA/RluA-like" evidence="3">
    <location>
        <begin position="52"/>
        <end position="138"/>
    </location>
</feature>
<dbReference type="PANTHER" id="PTHR21600">
    <property type="entry name" value="MITOCHONDRIAL RNA PSEUDOURIDINE SYNTHASE"/>
    <property type="match status" value="1"/>
</dbReference>